<protein>
    <submittedName>
        <fullName evidence="2">Uncharacterized protein</fullName>
    </submittedName>
</protein>
<accession>A0A8S0V4W2</accession>
<keyword evidence="3" id="KW-1185">Reference proteome</keyword>
<feature type="compositionally biased region" description="Polar residues" evidence="1">
    <location>
        <begin position="168"/>
        <end position="183"/>
    </location>
</feature>
<feature type="region of interest" description="Disordered" evidence="1">
    <location>
        <begin position="83"/>
        <end position="238"/>
    </location>
</feature>
<dbReference type="AlphaFoldDB" id="A0A8S0V4W2"/>
<dbReference type="OrthoDB" id="6500980at2759"/>
<dbReference type="Proteomes" id="UP000594638">
    <property type="component" value="Unassembled WGS sequence"/>
</dbReference>
<comment type="caution">
    <text evidence="2">The sequence shown here is derived from an EMBL/GenBank/DDBJ whole genome shotgun (WGS) entry which is preliminary data.</text>
</comment>
<name>A0A8S0V4W2_OLEEU</name>
<gene>
    <name evidence="2" type="ORF">OLEA9_A094174</name>
</gene>
<organism evidence="2 3">
    <name type="scientific">Olea europaea subsp. europaea</name>
    <dbReference type="NCBI Taxonomy" id="158383"/>
    <lineage>
        <taxon>Eukaryota</taxon>
        <taxon>Viridiplantae</taxon>
        <taxon>Streptophyta</taxon>
        <taxon>Embryophyta</taxon>
        <taxon>Tracheophyta</taxon>
        <taxon>Spermatophyta</taxon>
        <taxon>Magnoliopsida</taxon>
        <taxon>eudicotyledons</taxon>
        <taxon>Gunneridae</taxon>
        <taxon>Pentapetalae</taxon>
        <taxon>asterids</taxon>
        <taxon>lamiids</taxon>
        <taxon>Lamiales</taxon>
        <taxon>Oleaceae</taxon>
        <taxon>Oleeae</taxon>
        <taxon>Olea</taxon>
    </lineage>
</organism>
<feature type="compositionally biased region" description="Polar residues" evidence="1">
    <location>
        <begin position="100"/>
        <end position="117"/>
    </location>
</feature>
<evidence type="ECO:0000313" key="2">
    <source>
        <dbReference type="EMBL" id="CAA3026403.1"/>
    </source>
</evidence>
<dbReference type="Gramene" id="OE9A094174T1">
    <property type="protein sequence ID" value="OE9A094174C1"/>
    <property type="gene ID" value="OE9A094174"/>
</dbReference>
<evidence type="ECO:0000256" key="1">
    <source>
        <dbReference type="SAM" id="MobiDB-lite"/>
    </source>
</evidence>
<reference evidence="2 3" key="1">
    <citation type="submission" date="2019-12" db="EMBL/GenBank/DDBJ databases">
        <authorList>
            <person name="Alioto T."/>
            <person name="Alioto T."/>
            <person name="Gomez Garrido J."/>
        </authorList>
    </citation>
    <scope>NUCLEOTIDE SEQUENCE [LARGE SCALE GENOMIC DNA]</scope>
</reference>
<feature type="compositionally biased region" description="Pro residues" evidence="1">
    <location>
        <begin position="151"/>
        <end position="160"/>
    </location>
</feature>
<feature type="compositionally biased region" description="Basic and acidic residues" evidence="1">
    <location>
        <begin position="364"/>
        <end position="373"/>
    </location>
</feature>
<dbReference type="EMBL" id="CACTIH010009159">
    <property type="protein sequence ID" value="CAA3026403.1"/>
    <property type="molecule type" value="Genomic_DNA"/>
</dbReference>
<evidence type="ECO:0000313" key="3">
    <source>
        <dbReference type="Proteomes" id="UP000594638"/>
    </source>
</evidence>
<feature type="region of interest" description="Disordered" evidence="1">
    <location>
        <begin position="346"/>
        <end position="373"/>
    </location>
</feature>
<sequence>MGPIITTPTTDNTTKLAGAISIRPTSRRRTRARNPPRFAAGLAATCTRPGVKTITTNKTAAAYHDEPYYNQHHPPAYQAGASYQRHSALEDYPPPAGRQYAQSSSGGDPTGGRSLTTRDAYPPPPPPEHPGANYIPPTRYNPAQMHQPQQPLAPPPPPRPYGHHHHSISSTTYAPASSHQTTYGDRGPPPYTQQPPDHRPHLHPQQGNPGPHHPYPQSASHQHHDPSMAAASRSSESTKAVNEYLKRVQFSDSDRDKLMASYLTCDGLLNDNDHCLERLSCEFSDPHNIERANKLDRAVSSILLGHILINTYIPNAFKLRLKSASLFGYTQSGKCSKFACGKLAGKHEPGLGNRLESSNSLDGEESRASDKDR</sequence>
<proteinExistence type="predicted"/>